<evidence type="ECO:0000313" key="2">
    <source>
        <dbReference type="Proteomes" id="UP000201946"/>
    </source>
</evidence>
<dbReference type="GeneID" id="26796428"/>
<dbReference type="KEGG" id="vg:26796428"/>
<gene>
    <name evidence="1" type="primary">145</name>
    <name evidence="1" type="ORF">SEA_MINDY_145</name>
</gene>
<name>A0A0F6WEZ3_9CAUD</name>
<dbReference type="RefSeq" id="YP_009225430.1">
    <property type="nucleotide sequence ID" value="NC_029093.1"/>
</dbReference>
<sequence length="75" mass="8018">MGTFDSLMRRADGLLDRACGTQFIGYARSALDSAQRAFSVAADAYEAAESKRMIADAEDLVALMARGASVARWGL</sequence>
<dbReference type="Proteomes" id="UP000201946">
    <property type="component" value="Segment"/>
</dbReference>
<reference evidence="1 2" key="1">
    <citation type="journal article" date="2015" name="Genome Announc.">
        <title>Genome Sequence of Mycobacteriophage Mindy.</title>
        <authorList>
            <person name="Pope W.H."/>
            <person name="Bernstein N.I."/>
            <person name="Fasolas C.S."/>
            <person name="Mezghani N."/>
            <person name="Pressimone C.A."/>
            <person name="Selvakumar P."/>
            <person name="Stanton A.C."/>
            <person name="Lapin J.S."/>
            <person name="Prout A.K."/>
            <person name="Grubb S.R."/>
            <person name="Warner M.H."/>
            <person name="Bowman C.A."/>
            <person name="Russell D.A."/>
            <person name="Hatfull G.F."/>
        </authorList>
    </citation>
    <scope>NUCLEOTIDE SEQUENCE [LARGE SCALE GENOMIC DNA]</scope>
</reference>
<proteinExistence type="predicted"/>
<evidence type="ECO:0000313" key="1">
    <source>
        <dbReference type="EMBL" id="AKF15173.1"/>
    </source>
</evidence>
<dbReference type="EMBL" id="KR080204">
    <property type="protein sequence ID" value="AKF15173.1"/>
    <property type="molecule type" value="Genomic_DNA"/>
</dbReference>
<accession>A0A0F6WEZ3</accession>
<protein>
    <submittedName>
        <fullName evidence="1">Uncharacterized protein</fullName>
    </submittedName>
</protein>
<organism evidence="1 2">
    <name type="scientific">Mycobacterium phage Mindy</name>
    <dbReference type="NCBI Taxonomy" id="1647311"/>
    <lineage>
        <taxon>Viruses</taxon>
        <taxon>Duplodnaviria</taxon>
        <taxon>Heunggongvirae</taxon>
        <taxon>Uroviricota</taxon>
        <taxon>Caudoviricetes</taxon>
        <taxon>Kostyavirus</taxon>
        <taxon>Kostyavirus toto</taxon>
    </lineage>
</organism>